<name>A0A9D1KLM1_9FIRM</name>
<comment type="caution">
    <text evidence="2">The sequence shown here is derived from an EMBL/GenBank/DDBJ whole genome shotgun (WGS) entry which is preliminary data.</text>
</comment>
<proteinExistence type="predicted"/>
<protein>
    <submittedName>
        <fullName evidence="2">Zinc dependent phospholipase C family protein</fullName>
    </submittedName>
</protein>
<evidence type="ECO:0000313" key="2">
    <source>
        <dbReference type="EMBL" id="HIT59063.1"/>
    </source>
</evidence>
<evidence type="ECO:0000313" key="3">
    <source>
        <dbReference type="Proteomes" id="UP000824136"/>
    </source>
</evidence>
<sequence>MPSTYAHYRFGNEVLQQLPEKQKQIIQSNISIYNVGLHGPDLLFYYRPLTSDPINRIGYRTHELPAIKFFEPAGKVLAENGFAPAYAAYIFGFLCHFALDRECHDYIAEKIASSGARHAHIEVSFDRKLLVADGYNPVKKRLVEHINATQEMSKVISKFYPGVTPKNIHTTIRSMVFYSGLLRAPNKFKRGVICAILKLSGNYREMRGMLMDYEPDPVCADSDEILMQRYKSAIPKAVKLITEFEDSVKGNIPFNPLYRYSFDSTLQDEKK</sequence>
<feature type="domain" description="Phospholipase C/D" evidence="1">
    <location>
        <begin position="7"/>
        <end position="131"/>
    </location>
</feature>
<dbReference type="AlphaFoldDB" id="A0A9D1KLM1"/>
<dbReference type="InterPro" id="IPR029002">
    <property type="entry name" value="PLPC/GPLD1"/>
</dbReference>
<reference evidence="2" key="1">
    <citation type="submission" date="2020-10" db="EMBL/GenBank/DDBJ databases">
        <authorList>
            <person name="Gilroy R."/>
        </authorList>
    </citation>
    <scope>NUCLEOTIDE SEQUENCE</scope>
    <source>
        <strain evidence="2">CHK33-4379</strain>
    </source>
</reference>
<evidence type="ECO:0000259" key="1">
    <source>
        <dbReference type="Pfam" id="PF00882"/>
    </source>
</evidence>
<dbReference type="Pfam" id="PF00882">
    <property type="entry name" value="Zn_dep_PLPC"/>
    <property type="match status" value="1"/>
</dbReference>
<gene>
    <name evidence="2" type="ORF">IAC39_05095</name>
</gene>
<dbReference type="Proteomes" id="UP000824136">
    <property type="component" value="Unassembled WGS sequence"/>
</dbReference>
<dbReference type="EMBL" id="DVLL01000019">
    <property type="protein sequence ID" value="HIT59063.1"/>
    <property type="molecule type" value="Genomic_DNA"/>
</dbReference>
<organism evidence="2 3">
    <name type="scientific">Candidatus Faeciplasma pullistercoris</name>
    <dbReference type="NCBI Taxonomy" id="2840800"/>
    <lineage>
        <taxon>Bacteria</taxon>
        <taxon>Bacillati</taxon>
        <taxon>Bacillota</taxon>
        <taxon>Clostridia</taxon>
        <taxon>Eubacteriales</taxon>
        <taxon>Oscillospiraceae</taxon>
        <taxon>Oscillospiraceae incertae sedis</taxon>
        <taxon>Candidatus Faeciplasma</taxon>
    </lineage>
</organism>
<accession>A0A9D1KLM1</accession>
<reference evidence="2" key="2">
    <citation type="journal article" date="2021" name="PeerJ">
        <title>Extensive microbial diversity within the chicken gut microbiome revealed by metagenomics and culture.</title>
        <authorList>
            <person name="Gilroy R."/>
            <person name="Ravi A."/>
            <person name="Getino M."/>
            <person name="Pursley I."/>
            <person name="Horton D.L."/>
            <person name="Alikhan N.F."/>
            <person name="Baker D."/>
            <person name="Gharbi K."/>
            <person name="Hall N."/>
            <person name="Watson M."/>
            <person name="Adriaenssens E.M."/>
            <person name="Foster-Nyarko E."/>
            <person name="Jarju S."/>
            <person name="Secka A."/>
            <person name="Antonio M."/>
            <person name="Oren A."/>
            <person name="Chaudhuri R.R."/>
            <person name="La Ragione R."/>
            <person name="Hildebrand F."/>
            <person name="Pallen M.J."/>
        </authorList>
    </citation>
    <scope>NUCLEOTIDE SEQUENCE</scope>
    <source>
        <strain evidence="2">CHK33-4379</strain>
    </source>
</reference>